<protein>
    <submittedName>
        <fullName evidence="1">Uncharacterized protein</fullName>
    </submittedName>
</protein>
<sequence length="46" mass="5070">MAVSFDADWFAKRWRASFSHAGVGSVDPTAAYEMVASSEVLDVSMW</sequence>
<comment type="caution">
    <text evidence="1">The sequence shown here is derived from an EMBL/GenBank/DDBJ whole genome shotgun (WGS) entry which is preliminary data.</text>
</comment>
<keyword evidence="2" id="KW-1185">Reference proteome</keyword>
<organism evidence="1 2">
    <name type="scientific">Halarchaeum acidiphilum MH1-52-1</name>
    <dbReference type="NCBI Taxonomy" id="1261545"/>
    <lineage>
        <taxon>Archaea</taxon>
        <taxon>Methanobacteriati</taxon>
        <taxon>Methanobacteriota</taxon>
        <taxon>Stenosarchaea group</taxon>
        <taxon>Halobacteria</taxon>
        <taxon>Halobacteriales</taxon>
        <taxon>Halobacteriaceae</taxon>
    </lineage>
</organism>
<evidence type="ECO:0000313" key="2">
    <source>
        <dbReference type="Proteomes" id="UP000016986"/>
    </source>
</evidence>
<dbReference type="EMBL" id="BATA01000030">
    <property type="protein sequence ID" value="GAD52651.1"/>
    <property type="molecule type" value="Genomic_DNA"/>
</dbReference>
<proteinExistence type="predicted"/>
<dbReference type="AlphaFoldDB" id="U2YF91"/>
<name>U2YF91_9EURY</name>
<evidence type="ECO:0000313" key="1">
    <source>
        <dbReference type="EMBL" id="GAD52651.1"/>
    </source>
</evidence>
<dbReference type="Proteomes" id="UP000016986">
    <property type="component" value="Unassembled WGS sequence"/>
</dbReference>
<accession>U2YF91</accession>
<reference evidence="1 2" key="1">
    <citation type="submission" date="2013-09" db="EMBL/GenBank/DDBJ databases">
        <title>Whole genome sequencing of Halarchaeum acidiphilum strain MH1-52-1.</title>
        <authorList>
            <person name="Shimane Y."/>
            <person name="Minegishi H."/>
            <person name="Nishi S."/>
            <person name="Echigo A."/>
            <person name="Shuto A."/>
            <person name="Konishi M."/>
            <person name="Ito T."/>
            <person name="Ohkuma M."/>
            <person name="Ohta Y."/>
            <person name="Nagano Y."/>
            <person name="Tsubouchi T."/>
            <person name="Mori K."/>
            <person name="Usui K."/>
            <person name="Kamekura M."/>
            <person name="Usami R."/>
            <person name="Takaki Y."/>
            <person name="Hatada Y."/>
        </authorList>
    </citation>
    <scope>NUCLEOTIDE SEQUENCE [LARGE SCALE GENOMIC DNA]</scope>
    <source>
        <strain evidence="1 2">JCM 16109</strain>
    </source>
</reference>
<gene>
    <name evidence="1" type="ORF">MBEHAL_1411</name>
</gene>